<dbReference type="InterPro" id="IPR029063">
    <property type="entry name" value="SAM-dependent_MTases_sf"/>
</dbReference>
<evidence type="ECO:0000313" key="4">
    <source>
        <dbReference type="Proteomes" id="UP000295531"/>
    </source>
</evidence>
<dbReference type="Gene3D" id="3.40.50.150">
    <property type="entry name" value="Vaccinia Virus protein VP39"/>
    <property type="match status" value="1"/>
</dbReference>
<comment type="function">
    <text evidence="1">Catalyzes the methylation of 5-carboxymethoxyuridine (cmo5U) to form 5-methoxycarbonylmethoxyuridine (mcmo5U) at position 34 in tRNAs.</text>
</comment>
<dbReference type="EMBL" id="SNXI01000001">
    <property type="protein sequence ID" value="TDP40816.1"/>
    <property type="molecule type" value="Genomic_DNA"/>
</dbReference>
<keyword evidence="1" id="KW-0949">S-adenosyl-L-methionine</keyword>
<dbReference type="GO" id="GO:0008757">
    <property type="term" value="F:S-adenosylmethionine-dependent methyltransferase activity"/>
    <property type="evidence" value="ECO:0007669"/>
    <property type="project" value="InterPro"/>
</dbReference>
<evidence type="ECO:0000313" key="3">
    <source>
        <dbReference type="EMBL" id="TDP40816.1"/>
    </source>
</evidence>
<dbReference type="InterPro" id="IPR033664">
    <property type="entry name" value="Cmo5U_methylTrfase"/>
</dbReference>
<feature type="binding site" evidence="1">
    <location>
        <position position="130"/>
    </location>
    <ligand>
        <name>S-adenosyl-L-methionine</name>
        <dbReference type="ChEBI" id="CHEBI:59789"/>
    </ligand>
</feature>
<comment type="similarity">
    <text evidence="1">Belongs to the class I-like SAM-binding methyltransferase superfamily. CmoM family.</text>
</comment>
<dbReference type="GO" id="GO:0032259">
    <property type="term" value="P:methylation"/>
    <property type="evidence" value="ECO:0007669"/>
    <property type="project" value="UniProtKB-KW"/>
</dbReference>
<keyword evidence="4" id="KW-1185">Reference proteome</keyword>
<feature type="binding site" evidence="1">
    <location>
        <position position="39"/>
    </location>
    <ligand>
        <name>S-adenosyl-L-methionine</name>
        <dbReference type="ChEBI" id="CHEBI:59789"/>
    </ligand>
</feature>
<dbReference type="EC" id="2.1.1.-" evidence="1"/>
<proteinExistence type="inferred from homology"/>
<sequence length="266" mass="30487">MSQAKNKKHGQPKAQRGDFTGISKKFARNIYDSTKGRLRMAVLKRDLLPLIDGPKRTVLDVGAGLGQVNEWFLAQGHHLIHTDISLEMVQEAQQRHEQLSLGRFAQYIAAPLNELPSQLPGQQFSLILCHAMLEWVEDGQKAIRQLSELLKPGGVLSLMFYNRNAQLMANAVYGNFDYIARGLKVKKTVRLSPQTPHDPEQVLSWLKQAGLNVTQQTGVRCFHDYLRDIEDQQRFDELLELELKYNQQSPFKELGRYQHWLIEKSV</sequence>
<dbReference type="PANTHER" id="PTHR43861">
    <property type="entry name" value="TRANS-ACONITATE 2-METHYLTRANSFERASE-RELATED"/>
    <property type="match status" value="1"/>
</dbReference>
<comment type="caution">
    <text evidence="1">Lacks conserved residue(s) required for the propagation of feature annotation.</text>
</comment>
<dbReference type="Pfam" id="PF08241">
    <property type="entry name" value="Methyltransf_11"/>
    <property type="match status" value="1"/>
</dbReference>
<protein>
    <recommendedName>
        <fullName evidence="1">tRNA 5-carboxymethoxyuridine methyltransferase</fullName>
        <ecNumber evidence="1">2.1.1.-</ecNumber>
    </recommendedName>
    <alternativeName>
        <fullName evidence="1">cmo5U methyltransferase</fullName>
    </alternativeName>
</protein>
<comment type="catalytic activity">
    <reaction evidence="1">
        <text>5-carboxymethoxyuridine(34) in tRNA + S-adenosyl-L-methionine = 5-methoxycarbonylmethoxyuridine(34) in tRNA + S-adenosyl-L-homocysteine</text>
        <dbReference type="Rhea" id="RHEA:54080"/>
        <dbReference type="Rhea" id="RHEA-COMP:13383"/>
        <dbReference type="Rhea" id="RHEA-COMP:13781"/>
        <dbReference type="ChEBI" id="CHEBI:57856"/>
        <dbReference type="ChEBI" id="CHEBI:59789"/>
        <dbReference type="ChEBI" id="CHEBI:136879"/>
        <dbReference type="ChEBI" id="CHEBI:138053"/>
    </reaction>
</comment>
<dbReference type="AlphaFoldDB" id="A0A4R6PR20"/>
<dbReference type="SUPFAM" id="SSF53335">
    <property type="entry name" value="S-adenosyl-L-methionine-dependent methyltransferases"/>
    <property type="match status" value="1"/>
</dbReference>
<dbReference type="RefSeq" id="WP_243734419.1">
    <property type="nucleotide sequence ID" value="NZ_SNXI01000001.1"/>
</dbReference>
<dbReference type="GO" id="GO:0006400">
    <property type="term" value="P:tRNA modification"/>
    <property type="evidence" value="ECO:0007669"/>
    <property type="project" value="UniProtKB-UniRule"/>
</dbReference>
<gene>
    <name evidence="1" type="primary">cmoM</name>
    <name evidence="3" type="ORF">DEU29_101367</name>
</gene>
<reference evidence="3 4" key="1">
    <citation type="submission" date="2019-03" db="EMBL/GenBank/DDBJ databases">
        <title>Freshwater and sediment microbial communities from various areas in North America, analyzing microbe dynamics in response to fracking.</title>
        <authorList>
            <person name="Lamendella R."/>
        </authorList>
    </citation>
    <scope>NUCLEOTIDE SEQUENCE [LARGE SCALE GENOMIC DNA]</scope>
    <source>
        <strain evidence="3 4">18_TX</strain>
    </source>
</reference>
<keyword evidence="1 3" id="KW-0489">Methyltransferase</keyword>
<organism evidence="3 4">
    <name type="scientific">Idiomarina aquatica</name>
    <dbReference type="NCBI Taxonomy" id="1327752"/>
    <lineage>
        <taxon>Bacteria</taxon>
        <taxon>Pseudomonadati</taxon>
        <taxon>Pseudomonadota</taxon>
        <taxon>Gammaproteobacteria</taxon>
        <taxon>Alteromonadales</taxon>
        <taxon>Idiomarinaceae</taxon>
        <taxon>Idiomarina</taxon>
    </lineage>
</organism>
<feature type="domain" description="Methyltransferase type 11" evidence="2">
    <location>
        <begin position="59"/>
        <end position="157"/>
    </location>
</feature>
<evidence type="ECO:0000256" key="1">
    <source>
        <dbReference type="HAMAP-Rule" id="MF_02057"/>
    </source>
</evidence>
<dbReference type="GO" id="GO:0097697">
    <property type="term" value="F:tRNA (5-carboxymethoxyuridine(34)-5-O)-methyltransferase activity"/>
    <property type="evidence" value="ECO:0007669"/>
    <property type="project" value="UniProtKB-UniRule"/>
</dbReference>
<name>A0A4R6PR20_9GAMM</name>
<feature type="binding site" evidence="1">
    <location>
        <position position="83"/>
    </location>
    <ligand>
        <name>S-adenosyl-L-methionine</name>
        <dbReference type="ChEBI" id="CHEBI:59789"/>
    </ligand>
</feature>
<evidence type="ECO:0000259" key="2">
    <source>
        <dbReference type="Pfam" id="PF08241"/>
    </source>
</evidence>
<dbReference type="HAMAP" id="MF_02057">
    <property type="entry name" value="tRNA_methyltr_CmoM"/>
    <property type="match status" value="1"/>
</dbReference>
<dbReference type="InterPro" id="IPR013216">
    <property type="entry name" value="Methyltransf_11"/>
</dbReference>
<keyword evidence="1" id="KW-0819">tRNA processing</keyword>
<keyword evidence="1" id="KW-0808">Transferase</keyword>
<accession>A0A4R6PR20</accession>
<dbReference type="CDD" id="cd02440">
    <property type="entry name" value="AdoMet_MTases"/>
    <property type="match status" value="1"/>
</dbReference>
<dbReference type="Proteomes" id="UP000295531">
    <property type="component" value="Unassembled WGS sequence"/>
</dbReference>
<comment type="caution">
    <text evidence="3">The sequence shown here is derived from an EMBL/GenBank/DDBJ whole genome shotgun (WGS) entry which is preliminary data.</text>
</comment>
<feature type="binding site" evidence="1">
    <location>
        <begin position="62"/>
        <end position="63"/>
    </location>
    <ligand>
        <name>S-adenosyl-L-methionine</name>
        <dbReference type="ChEBI" id="CHEBI:59789"/>
    </ligand>
</feature>